<evidence type="ECO:0000256" key="5">
    <source>
        <dbReference type="ARBA" id="ARBA00022692"/>
    </source>
</evidence>
<sequence>MLLTKRFAKLFKLTFLVLILCGLFVVTNKYMDENTSVKDYKKYLLDNINSYSSKHSSSSDNAGADDSSSLKGNDKVSNEKLKSFYNNVFNFLMLDSPTGKSARKYNEACQLSGDIGDRPDQYEELYKLSANELSKCLELSQDEVARLTKSHKDYVDHIASLALPKGTYKGSGIATVGGGKFSLMSFLIIKTLRNMGTTLPVEVLIPPGDEGESEFCNKILPNYNAKCIYVSDILPLETIEKFTFKGYQFKSLALVASSFENLLLLDADNFPIKPLDNIFNEEPYLSTGLVMWPDFWRRTTHPLYYEIADITVNMKNRVRNSQDDLTPPAIYTKNSNDLGGVPLSDLDGTIPDVSTESGQLMINKTKHLATALLSLFYNVNGPNWYYPIFSQKAAGEGDKETFIAAANFYGLSFYQVKTRTGVEGYHDKEGFHGVAMLQHDFVQDYSRYLTASKSITNKYKDIKSSAAIKYDKNYSLEKYTKEFFDNEDLKAKDHVDVMFIHSNLPKFDPYTLSETNFLTTDDKPARSFTALHKVQNYDIELENFKVLKEYVCDKKNPFKYLDDKLGEDKKEWRRMCDYIAKRLQFLESTHDKVIAGN</sequence>
<dbReference type="SUPFAM" id="SSF53448">
    <property type="entry name" value="Nucleotide-diphospho-sugar transferases"/>
    <property type="match status" value="1"/>
</dbReference>
<keyword evidence="9" id="KW-0472">Membrane</keyword>
<evidence type="ECO:0000256" key="7">
    <source>
        <dbReference type="ARBA" id="ARBA00022989"/>
    </source>
</evidence>
<gene>
    <name evidence="12" type="primary">SMKI02G1240</name>
    <name evidence="12" type="ORF">SMKI_02G1240</name>
</gene>
<evidence type="ECO:0000256" key="10">
    <source>
        <dbReference type="ARBA" id="ARBA00023180"/>
    </source>
</evidence>
<dbReference type="GO" id="GO:0046354">
    <property type="term" value="P:mannan biosynthetic process"/>
    <property type="evidence" value="ECO:0007669"/>
    <property type="project" value="TreeGrafter"/>
</dbReference>
<keyword evidence="6" id="KW-0735">Signal-anchor</keyword>
<comment type="similarity">
    <text evidence="3">Belongs to the MNN1/MNT family.</text>
</comment>
<keyword evidence="10" id="KW-0325">Glycoprotein</keyword>
<dbReference type="Proteomes" id="UP001161438">
    <property type="component" value="Chromosome 2"/>
</dbReference>
<keyword evidence="7" id="KW-1133">Transmembrane helix</keyword>
<evidence type="ECO:0000256" key="4">
    <source>
        <dbReference type="ARBA" id="ARBA00022679"/>
    </source>
</evidence>
<dbReference type="PANTHER" id="PTHR31646:SF1">
    <property type="entry name" value="ALPHA-1,2-MANNOSYLTRANSFERASE MNN2"/>
    <property type="match status" value="1"/>
</dbReference>
<dbReference type="GO" id="GO:0000026">
    <property type="term" value="F:alpha-1,2-mannosyltransferase activity"/>
    <property type="evidence" value="ECO:0007669"/>
    <property type="project" value="TreeGrafter"/>
</dbReference>
<reference evidence="12" key="1">
    <citation type="submission" date="2022-10" db="EMBL/GenBank/DDBJ databases">
        <authorList>
            <person name="Byrne P K."/>
        </authorList>
    </citation>
    <scope>NUCLEOTIDE SEQUENCE</scope>
    <source>
        <strain evidence="12">IFO1815</strain>
    </source>
</reference>
<name>A0AA35IWX2_SACMI</name>
<evidence type="ECO:0008006" key="14">
    <source>
        <dbReference type="Google" id="ProtNLM"/>
    </source>
</evidence>
<evidence type="ECO:0000313" key="13">
    <source>
        <dbReference type="Proteomes" id="UP001161438"/>
    </source>
</evidence>
<feature type="region of interest" description="Disordered" evidence="11">
    <location>
        <begin position="52"/>
        <end position="73"/>
    </location>
</feature>
<evidence type="ECO:0000256" key="6">
    <source>
        <dbReference type="ARBA" id="ARBA00022968"/>
    </source>
</evidence>
<evidence type="ECO:0000313" key="12">
    <source>
        <dbReference type="EMBL" id="CAI4037256.1"/>
    </source>
</evidence>
<dbReference type="InterPro" id="IPR029044">
    <property type="entry name" value="Nucleotide-diphossugar_trans"/>
</dbReference>
<keyword evidence="5" id="KW-0812">Transmembrane</keyword>
<keyword evidence="13" id="KW-1185">Reference proteome</keyword>
<keyword evidence="4" id="KW-0808">Transferase</keyword>
<dbReference type="GeneID" id="80916469"/>
<evidence type="ECO:0000256" key="11">
    <source>
        <dbReference type="SAM" id="MobiDB-lite"/>
    </source>
</evidence>
<evidence type="ECO:0000256" key="3">
    <source>
        <dbReference type="ARBA" id="ARBA00009105"/>
    </source>
</evidence>
<keyword evidence="8" id="KW-0333">Golgi apparatus</keyword>
<comment type="subcellular location">
    <subcellularLocation>
        <location evidence="1">Golgi apparatus membrane</location>
        <topology evidence="1">Single-pass type II membrane protein</topology>
    </subcellularLocation>
</comment>
<proteinExistence type="inferred from homology"/>
<dbReference type="Pfam" id="PF11051">
    <property type="entry name" value="Mannosyl_trans3"/>
    <property type="match status" value="1"/>
</dbReference>
<feature type="compositionally biased region" description="Low complexity" evidence="11">
    <location>
        <begin position="52"/>
        <end position="69"/>
    </location>
</feature>
<dbReference type="InterPro" id="IPR022751">
    <property type="entry name" value="Alpha_mannosyltransferase"/>
</dbReference>
<evidence type="ECO:0000256" key="8">
    <source>
        <dbReference type="ARBA" id="ARBA00023034"/>
    </source>
</evidence>
<protein>
    <recommendedName>
        <fullName evidence="14">Mnn2p</fullName>
    </recommendedName>
</protein>
<dbReference type="RefSeq" id="XP_056080373.1">
    <property type="nucleotide sequence ID" value="XM_056222587.1"/>
</dbReference>
<dbReference type="EMBL" id="OX365758">
    <property type="protein sequence ID" value="CAI4037256.1"/>
    <property type="molecule type" value="Genomic_DNA"/>
</dbReference>
<dbReference type="FunFam" id="3.90.550.10:FF:000177">
    <property type="entry name" value="MNN5p Alpha-1,2-mannosyltransferase"/>
    <property type="match status" value="1"/>
</dbReference>
<evidence type="ECO:0000256" key="9">
    <source>
        <dbReference type="ARBA" id="ARBA00023136"/>
    </source>
</evidence>
<accession>A0AA35IWX2</accession>
<dbReference type="PANTHER" id="PTHR31646">
    <property type="entry name" value="ALPHA-1,2-MANNOSYLTRANSFERASE MNN2"/>
    <property type="match status" value="1"/>
</dbReference>
<dbReference type="GO" id="GO:0000139">
    <property type="term" value="C:Golgi membrane"/>
    <property type="evidence" value="ECO:0007669"/>
    <property type="project" value="UniProtKB-SubCell"/>
</dbReference>
<comment type="pathway">
    <text evidence="2">Protein modification; protein glycosylation.</text>
</comment>
<dbReference type="AlphaFoldDB" id="A0AA35IWX2"/>
<organism evidence="12 13">
    <name type="scientific">Saccharomyces mikatae IFO 1815</name>
    <dbReference type="NCBI Taxonomy" id="226126"/>
    <lineage>
        <taxon>Eukaryota</taxon>
        <taxon>Fungi</taxon>
        <taxon>Dikarya</taxon>
        <taxon>Ascomycota</taxon>
        <taxon>Saccharomycotina</taxon>
        <taxon>Saccharomycetes</taxon>
        <taxon>Saccharomycetales</taxon>
        <taxon>Saccharomycetaceae</taxon>
        <taxon>Saccharomyces</taxon>
    </lineage>
</organism>
<evidence type="ECO:0000256" key="1">
    <source>
        <dbReference type="ARBA" id="ARBA00004323"/>
    </source>
</evidence>
<evidence type="ECO:0000256" key="2">
    <source>
        <dbReference type="ARBA" id="ARBA00004922"/>
    </source>
</evidence>